<evidence type="ECO:0000256" key="1">
    <source>
        <dbReference type="ARBA" id="ARBA00004448"/>
    </source>
</evidence>
<dbReference type="GO" id="GO:0036444">
    <property type="term" value="P:calcium import into the mitochondrion"/>
    <property type="evidence" value="ECO:0007669"/>
    <property type="project" value="EnsemblPlants"/>
</dbReference>
<evidence type="ECO:0000256" key="11">
    <source>
        <dbReference type="ARBA" id="ARBA00023128"/>
    </source>
</evidence>
<keyword evidence="9 16" id="KW-1133">Transmembrane helix</keyword>
<keyword evidence="3" id="KW-0813">Transport</keyword>
<dbReference type="GO" id="GO:0015292">
    <property type="term" value="F:uniporter activity"/>
    <property type="evidence" value="ECO:0007669"/>
    <property type="project" value="TreeGrafter"/>
</dbReference>
<keyword evidence="4" id="KW-0109">Calcium transport</keyword>
<keyword evidence="11" id="KW-0496">Mitochondrion</keyword>
<feature type="region of interest" description="Disordered" evidence="15">
    <location>
        <begin position="51"/>
        <end position="70"/>
    </location>
</feature>
<keyword evidence="8" id="KW-0106">Calcium</keyword>
<dbReference type="Proteomes" id="UP000077755">
    <property type="component" value="Chromosome 5"/>
</dbReference>
<dbReference type="Pfam" id="PF04678">
    <property type="entry name" value="MCU"/>
    <property type="match status" value="1"/>
</dbReference>
<dbReference type="OMA" id="FDCERFK"/>
<feature type="transmembrane region" description="Helical" evidence="16">
    <location>
        <begin position="201"/>
        <end position="220"/>
    </location>
</feature>
<feature type="compositionally biased region" description="Polar residues" evidence="15">
    <location>
        <begin position="58"/>
        <end position="67"/>
    </location>
</feature>
<keyword evidence="6 16" id="KW-0812">Transmembrane</keyword>
<evidence type="ECO:0000313" key="18">
    <source>
        <dbReference type="EMBL" id="WOH01889.1"/>
    </source>
</evidence>
<dbReference type="Gramene" id="KZM95351">
    <property type="protein sequence ID" value="KZM95351"/>
    <property type="gene ID" value="DCAR_018593"/>
</dbReference>
<proteinExistence type="inferred from homology"/>
<comment type="catalytic activity">
    <reaction evidence="14">
        <text>Ca(2+)(in) = Ca(2+)(out)</text>
        <dbReference type="Rhea" id="RHEA:29671"/>
        <dbReference type="ChEBI" id="CHEBI:29108"/>
    </reaction>
</comment>
<keyword evidence="7" id="KW-0999">Mitochondrion inner membrane</keyword>
<dbReference type="EMBL" id="CP093347">
    <property type="protein sequence ID" value="WOH01889.1"/>
    <property type="molecule type" value="Genomic_DNA"/>
</dbReference>
<dbReference type="InterPro" id="IPR006769">
    <property type="entry name" value="MCU_C"/>
</dbReference>
<evidence type="ECO:0000256" key="14">
    <source>
        <dbReference type="ARBA" id="ARBA00036634"/>
    </source>
</evidence>
<protein>
    <recommendedName>
        <fullName evidence="17">Calcium uniporter protein C-terminal domain-containing protein</fullName>
    </recommendedName>
</protein>
<dbReference type="PANTHER" id="PTHR13462:SF10">
    <property type="entry name" value="CALCIUM UNIPORTER PROTEIN, MITOCHONDRIAL"/>
    <property type="match status" value="1"/>
</dbReference>
<evidence type="ECO:0000256" key="12">
    <source>
        <dbReference type="ARBA" id="ARBA00023136"/>
    </source>
</evidence>
<evidence type="ECO:0000256" key="15">
    <source>
        <dbReference type="SAM" id="MobiDB-lite"/>
    </source>
</evidence>
<dbReference type="GO" id="GO:0051560">
    <property type="term" value="P:mitochondrial calcium ion homeostasis"/>
    <property type="evidence" value="ECO:0007669"/>
    <property type="project" value="InterPro"/>
</dbReference>
<evidence type="ECO:0000256" key="7">
    <source>
        <dbReference type="ARBA" id="ARBA00022792"/>
    </source>
</evidence>
<gene>
    <name evidence="18" type="ORF">DCAR_0521275</name>
</gene>
<accession>A0A164Z574</accession>
<reference evidence="18" key="1">
    <citation type="journal article" date="2016" name="Nat. Genet.">
        <title>A high-quality carrot genome assembly provides new insights into carotenoid accumulation and asterid genome evolution.</title>
        <authorList>
            <person name="Iorizzo M."/>
            <person name="Ellison S."/>
            <person name="Senalik D."/>
            <person name="Zeng P."/>
            <person name="Satapoomin P."/>
            <person name="Huang J."/>
            <person name="Bowman M."/>
            <person name="Iovene M."/>
            <person name="Sanseverino W."/>
            <person name="Cavagnaro P."/>
            <person name="Yildiz M."/>
            <person name="Macko-Podgorni A."/>
            <person name="Moranska E."/>
            <person name="Grzebelus E."/>
            <person name="Grzebelus D."/>
            <person name="Ashrafi H."/>
            <person name="Zheng Z."/>
            <person name="Cheng S."/>
            <person name="Spooner D."/>
            <person name="Van Deynze A."/>
            <person name="Simon P."/>
        </authorList>
    </citation>
    <scope>NUCLEOTIDE SEQUENCE</scope>
    <source>
        <tissue evidence="18">Leaf</tissue>
    </source>
</reference>
<dbReference type="KEGG" id="dcr:108223253"/>
<name>A0A164Z574_DAUCS</name>
<evidence type="ECO:0000256" key="6">
    <source>
        <dbReference type="ARBA" id="ARBA00022692"/>
    </source>
</evidence>
<keyword evidence="10" id="KW-0406">Ion transport</keyword>
<dbReference type="GO" id="GO:1990246">
    <property type="term" value="C:uniplex complex"/>
    <property type="evidence" value="ECO:0007669"/>
    <property type="project" value="TreeGrafter"/>
</dbReference>
<evidence type="ECO:0000256" key="9">
    <source>
        <dbReference type="ARBA" id="ARBA00022989"/>
    </source>
</evidence>
<dbReference type="GO" id="GO:0005262">
    <property type="term" value="F:calcium channel activity"/>
    <property type="evidence" value="ECO:0007669"/>
    <property type="project" value="UniProtKB-KW"/>
</dbReference>
<comment type="similarity">
    <text evidence="2">Belongs to the MCU (TC 1.A.77) family.</text>
</comment>
<evidence type="ECO:0000256" key="10">
    <source>
        <dbReference type="ARBA" id="ARBA00023065"/>
    </source>
</evidence>
<feature type="domain" description="Calcium uniporter protein C-terminal" evidence="17">
    <location>
        <begin position="128"/>
        <end position="286"/>
    </location>
</feature>
<keyword evidence="19" id="KW-1185">Reference proteome</keyword>
<sequence length="318" mass="36575">MWRSSYNLLKQIRVNTRPRLINNPNKYTNCLINRPNYANFFPSFCTGAESKRKENNNDNESANTTAACSEARKTKESGTITAAEARKLMRLVDVEALKVKLGTEGKEVISYRDLLQACRGYGVAKSDEEATVFARVLDDAGVVLLFRDKVYLHPDKVVDLVRRAMPLALLPDDDPKLEELKKLQERKAELDVMANKQVRHILWGGLGSFLLGVGLFFRLTFWEFSWDVMEPIAFFTTTFGAGIGYAYFLFTSRDPTYQDLLKRLFLRRRNKLIKKHGFDVARYMELQRQCKSSLDAHPDAKHRIVGGVELETRDLFYR</sequence>
<evidence type="ECO:0000256" key="8">
    <source>
        <dbReference type="ARBA" id="ARBA00022837"/>
    </source>
</evidence>
<feature type="transmembrane region" description="Helical" evidence="16">
    <location>
        <begin position="232"/>
        <end position="250"/>
    </location>
</feature>
<dbReference type="AlphaFoldDB" id="A0A164Z574"/>
<evidence type="ECO:0000256" key="3">
    <source>
        <dbReference type="ARBA" id="ARBA00022448"/>
    </source>
</evidence>
<evidence type="ECO:0000259" key="17">
    <source>
        <dbReference type="Pfam" id="PF04678"/>
    </source>
</evidence>
<evidence type="ECO:0000256" key="2">
    <source>
        <dbReference type="ARBA" id="ARBA00005653"/>
    </source>
</evidence>
<keyword evidence="13" id="KW-0407">Ion channel</keyword>
<dbReference type="PANTHER" id="PTHR13462">
    <property type="entry name" value="CALCIUM UNIPORTER PROTEIN, MITOCHONDRIAL"/>
    <property type="match status" value="1"/>
</dbReference>
<reference evidence="18" key="2">
    <citation type="submission" date="2022-03" db="EMBL/GenBank/DDBJ databases">
        <title>Draft title - Genomic analysis of global carrot germplasm unveils the trajectory of domestication and the origin of high carotenoid orange carrot.</title>
        <authorList>
            <person name="Iorizzo M."/>
            <person name="Ellison S."/>
            <person name="Senalik D."/>
            <person name="Macko-Podgorni A."/>
            <person name="Grzebelus D."/>
            <person name="Bostan H."/>
            <person name="Rolling W."/>
            <person name="Curaba J."/>
            <person name="Simon P."/>
        </authorList>
    </citation>
    <scope>NUCLEOTIDE SEQUENCE</scope>
    <source>
        <tissue evidence="18">Leaf</tissue>
    </source>
</reference>
<keyword evidence="12 16" id="KW-0472">Membrane</keyword>
<evidence type="ECO:0000256" key="16">
    <source>
        <dbReference type="SAM" id="Phobius"/>
    </source>
</evidence>
<evidence type="ECO:0000313" key="19">
    <source>
        <dbReference type="Proteomes" id="UP000077755"/>
    </source>
</evidence>
<dbReference type="OrthoDB" id="278338at2759"/>
<organism evidence="18 19">
    <name type="scientific">Daucus carota subsp. sativus</name>
    <name type="common">Carrot</name>
    <dbReference type="NCBI Taxonomy" id="79200"/>
    <lineage>
        <taxon>Eukaryota</taxon>
        <taxon>Viridiplantae</taxon>
        <taxon>Streptophyta</taxon>
        <taxon>Embryophyta</taxon>
        <taxon>Tracheophyta</taxon>
        <taxon>Spermatophyta</taxon>
        <taxon>Magnoliopsida</taxon>
        <taxon>eudicotyledons</taxon>
        <taxon>Gunneridae</taxon>
        <taxon>Pentapetalae</taxon>
        <taxon>asterids</taxon>
        <taxon>campanulids</taxon>
        <taxon>Apiales</taxon>
        <taxon>Apiaceae</taxon>
        <taxon>Apioideae</taxon>
        <taxon>Scandiceae</taxon>
        <taxon>Daucinae</taxon>
        <taxon>Daucus</taxon>
        <taxon>Daucus sect. Daucus</taxon>
    </lineage>
</organism>
<evidence type="ECO:0000256" key="4">
    <source>
        <dbReference type="ARBA" id="ARBA00022568"/>
    </source>
</evidence>
<comment type="subcellular location">
    <subcellularLocation>
        <location evidence="1">Mitochondrion inner membrane</location>
        <topology evidence="1">Multi-pass membrane protein</topology>
    </subcellularLocation>
</comment>
<evidence type="ECO:0000256" key="13">
    <source>
        <dbReference type="ARBA" id="ARBA00023303"/>
    </source>
</evidence>
<dbReference type="InterPro" id="IPR039055">
    <property type="entry name" value="MCU_fam"/>
</dbReference>
<evidence type="ECO:0000256" key="5">
    <source>
        <dbReference type="ARBA" id="ARBA00022673"/>
    </source>
</evidence>
<keyword evidence="5" id="KW-0107">Calcium channel</keyword>